<dbReference type="EMBL" id="VDLU01000001">
    <property type="protein sequence ID" value="TNJ29972.1"/>
    <property type="molecule type" value="Genomic_DNA"/>
</dbReference>
<dbReference type="AlphaFoldDB" id="A0A4Z1SVU1"/>
<dbReference type="Proteomes" id="UP000315496">
    <property type="component" value="Chromosome 1"/>
</dbReference>
<reference evidence="1 2" key="1">
    <citation type="submission" date="2019-05" db="EMBL/GenBank/DDBJ databases">
        <title>The compact genome of Giardia muris reveals important steps in the evolution of intestinal protozoan parasites.</title>
        <authorList>
            <person name="Xu F."/>
            <person name="Jimenez-Gonzalez A."/>
            <person name="Einarsson E."/>
            <person name="Astvaldsson A."/>
            <person name="Peirasmaki D."/>
            <person name="Eckmann L."/>
            <person name="Andersson J.O."/>
            <person name="Svard S.G."/>
            <person name="Jerlstrom-Hultqvist J."/>
        </authorList>
    </citation>
    <scope>NUCLEOTIDE SEQUENCE [LARGE SCALE GENOMIC DNA]</scope>
    <source>
        <strain evidence="1 2">Roberts-Thomson</strain>
    </source>
</reference>
<dbReference type="VEuPathDB" id="GiardiaDB:GMRT_13552"/>
<evidence type="ECO:0000313" key="1">
    <source>
        <dbReference type="EMBL" id="TNJ29972.1"/>
    </source>
</evidence>
<sequence>MDRSVERTGVFGTLQLYEPPDTGTLPPTPMLTEFLPPVPEPIDLVGHGDAILSEHLTLENRMCKLEEVTARVAAYCKMLSLELPKKIRSRIEKQTQAILETDVLPRMIDIEARVNTLEQRFDTLAGKFNRLLAKVKSRSTSPALPIATTSPHKDPYYPPHGSEVGHVVTPYETPTLKRKRPDSEKHISATPAAEVHELQQAGSVAESVAAAMSLLDVEEVDTIPSPRRDKSEGESEFIAPFLPPSHARLESPAAGRMRRHSAPGVSKTSGVPTLVNIARADKRGASGVVQSVTARSNFNSQFEGEATTPPLMSSGSATRRPPVLETARAFELIPGMFEDETQTFHTSARRNWADSTALHNAHTSQEILGFVKAAQSLVKAAAQ</sequence>
<accession>A0A4Z1SVU1</accession>
<organism evidence="1 2">
    <name type="scientific">Giardia muris</name>
    <dbReference type="NCBI Taxonomy" id="5742"/>
    <lineage>
        <taxon>Eukaryota</taxon>
        <taxon>Metamonada</taxon>
        <taxon>Diplomonadida</taxon>
        <taxon>Hexamitidae</taxon>
        <taxon>Giardiinae</taxon>
        <taxon>Giardia</taxon>
    </lineage>
</organism>
<evidence type="ECO:0000313" key="2">
    <source>
        <dbReference type="Proteomes" id="UP000315496"/>
    </source>
</evidence>
<protein>
    <submittedName>
        <fullName evidence="1">Uncharacterized protein</fullName>
    </submittedName>
</protein>
<comment type="caution">
    <text evidence="1">The sequence shown here is derived from an EMBL/GenBank/DDBJ whole genome shotgun (WGS) entry which is preliminary data.</text>
</comment>
<name>A0A4Z1SVU1_GIAMU</name>
<keyword evidence="2" id="KW-1185">Reference proteome</keyword>
<gene>
    <name evidence="1" type="ORF">GMRT_13552</name>
</gene>
<proteinExistence type="predicted"/>
<dbReference type="OrthoDB" id="10254518at2759"/>